<gene>
    <name evidence="12" type="primary">RSL1D1</name>
</gene>
<dbReference type="GO" id="GO:0048027">
    <property type="term" value="F:mRNA 5'-UTR binding"/>
    <property type="evidence" value="ECO:0007669"/>
    <property type="project" value="Ensembl"/>
</dbReference>
<dbReference type="SUPFAM" id="SSF56808">
    <property type="entry name" value="Ribosomal protein L1"/>
    <property type="match status" value="1"/>
</dbReference>
<dbReference type="InterPro" id="IPR028364">
    <property type="entry name" value="Ribosomal_uL1/biogenesis"/>
</dbReference>
<feature type="compositionally biased region" description="Low complexity" evidence="11">
    <location>
        <begin position="1"/>
        <end position="23"/>
    </location>
</feature>
<name>A0A8C8YRJ0_PROSS</name>
<evidence type="ECO:0000256" key="8">
    <source>
        <dbReference type="ARBA" id="ARBA00054167"/>
    </source>
</evidence>
<dbReference type="FunFam" id="3.40.50.790:FF:000004">
    <property type="entry name" value="Ribosomal L1 domain-containing 1-like 1"/>
    <property type="match status" value="1"/>
</dbReference>
<feature type="compositionally biased region" description="Basic residues" evidence="11">
    <location>
        <begin position="470"/>
        <end position="491"/>
    </location>
</feature>
<dbReference type="Pfam" id="PF00687">
    <property type="entry name" value="Ribosomal_L1"/>
    <property type="match status" value="1"/>
</dbReference>
<dbReference type="GO" id="GO:0005694">
    <property type="term" value="C:chromosome"/>
    <property type="evidence" value="ECO:0007669"/>
    <property type="project" value="Ensembl"/>
</dbReference>
<organism evidence="12 13">
    <name type="scientific">Prolemur simus</name>
    <name type="common">Greater bamboo lemur</name>
    <name type="synonym">Hapalemur simus</name>
    <dbReference type="NCBI Taxonomy" id="1328070"/>
    <lineage>
        <taxon>Eukaryota</taxon>
        <taxon>Metazoa</taxon>
        <taxon>Chordata</taxon>
        <taxon>Craniata</taxon>
        <taxon>Vertebrata</taxon>
        <taxon>Euteleostomi</taxon>
        <taxon>Mammalia</taxon>
        <taxon>Eutheria</taxon>
        <taxon>Euarchontoglires</taxon>
        <taxon>Primates</taxon>
        <taxon>Strepsirrhini</taxon>
        <taxon>Lemuriformes</taxon>
        <taxon>Lemuridae</taxon>
        <taxon>Prolemur</taxon>
    </lineage>
</organism>
<dbReference type="GO" id="GO:0003730">
    <property type="term" value="F:mRNA 3'-UTR binding"/>
    <property type="evidence" value="ECO:0007669"/>
    <property type="project" value="Ensembl"/>
</dbReference>
<feature type="compositionally biased region" description="Basic residues" evidence="11">
    <location>
        <begin position="344"/>
        <end position="355"/>
    </location>
</feature>
<evidence type="ECO:0000313" key="12">
    <source>
        <dbReference type="Ensembl" id="ENSPSMP00000006023.1"/>
    </source>
</evidence>
<keyword evidence="13" id="KW-1185">Reference proteome</keyword>
<dbReference type="AlphaFoldDB" id="A0A8C8YRJ0"/>
<evidence type="ECO:0000256" key="5">
    <source>
        <dbReference type="ARBA" id="ARBA00022990"/>
    </source>
</evidence>
<evidence type="ECO:0000313" key="13">
    <source>
        <dbReference type="Proteomes" id="UP000694414"/>
    </source>
</evidence>
<keyword evidence="6" id="KW-0175">Coiled coil</keyword>
<evidence type="ECO:0000256" key="2">
    <source>
        <dbReference type="ARBA" id="ARBA00022499"/>
    </source>
</evidence>
<dbReference type="GeneTree" id="ENSGT00440000038603"/>
<dbReference type="GO" id="GO:2000772">
    <property type="term" value="P:regulation of cellular senescence"/>
    <property type="evidence" value="ECO:0007669"/>
    <property type="project" value="Ensembl"/>
</dbReference>
<dbReference type="GO" id="GO:0032880">
    <property type="term" value="P:regulation of protein localization"/>
    <property type="evidence" value="ECO:0007669"/>
    <property type="project" value="Ensembl"/>
</dbReference>
<feature type="compositionally biased region" description="Basic residues" evidence="11">
    <location>
        <begin position="297"/>
        <end position="310"/>
    </location>
</feature>
<dbReference type="InterPro" id="IPR023674">
    <property type="entry name" value="Ribosomal_uL1-like"/>
</dbReference>
<evidence type="ECO:0000256" key="11">
    <source>
        <dbReference type="SAM" id="MobiDB-lite"/>
    </source>
</evidence>
<dbReference type="Gene3D" id="3.40.50.790">
    <property type="match status" value="1"/>
</dbReference>
<feature type="region of interest" description="Disordered" evidence="11">
    <location>
        <begin position="282"/>
        <end position="491"/>
    </location>
</feature>
<keyword evidence="7" id="KW-0539">Nucleus</keyword>
<comment type="similarity">
    <text evidence="9">Belongs to the universal ribosomal protein uL1 family. Highly divergent.</text>
</comment>
<dbReference type="CDD" id="cd00403">
    <property type="entry name" value="Ribosomal_L1"/>
    <property type="match status" value="1"/>
</dbReference>
<dbReference type="GO" id="GO:0005929">
    <property type="term" value="C:cilium"/>
    <property type="evidence" value="ECO:0007669"/>
    <property type="project" value="Ensembl"/>
</dbReference>
<evidence type="ECO:0000256" key="7">
    <source>
        <dbReference type="ARBA" id="ARBA00023242"/>
    </source>
</evidence>
<keyword evidence="5" id="KW-0007">Acetylation</keyword>
<accession>A0A8C8YRJ0</accession>
<feature type="region of interest" description="Disordered" evidence="11">
    <location>
        <begin position="1"/>
        <end position="32"/>
    </location>
</feature>
<sequence>MEDSASAPLTSLAAAAASTSIPKAPTPEEQLDKEQIRKALEALLAYSKSKKNDNGLLLNESENLFLMVILWKIPSKELRVRLPLPHGIRSDLEEICLFTKDEPNKTPEQTERFYRKLLNKHGIKTISQIIPLHTLKKEYKSYEAKLRLMSSFDFFLTDARIRRLLPTLIGRHFYQRKKVPVSVNLLTKNLSKEISQSIGGTILNISKSGSCSTIRIGHTAMQTEHIIENIVTVTKGLSEKLPEKWKSVKLMFVKSERSVALPIFSSFVTSWDENAKQYVLSKKKNATKKKQGERLLKKPKGKKRNRKVKKQAASVPTKDDVAPKISDVPVKKPGSQKEETPEHGKKKKKHGKVKAQLKVTDESEDEIPQLVPIGTAPAKENVETQKHATGKKSPKKSPGPNTPRGKKRKALPASETPSAAEPETPGKGSGKKPKIREEVEKERHPLLSKKDPRQTPKKPEAKVFATSTKSARKTPHTPKRLSKKRKVPQST</sequence>
<evidence type="ECO:0000256" key="10">
    <source>
        <dbReference type="ARBA" id="ARBA00070787"/>
    </source>
</evidence>
<protein>
    <recommendedName>
        <fullName evidence="10">Ribosomal L1 domain-containing protein 1</fullName>
    </recommendedName>
</protein>
<dbReference type="GO" id="GO:0042981">
    <property type="term" value="P:regulation of apoptotic process"/>
    <property type="evidence" value="ECO:0007669"/>
    <property type="project" value="Ensembl"/>
</dbReference>
<dbReference type="GO" id="GO:0005730">
    <property type="term" value="C:nucleolus"/>
    <property type="evidence" value="ECO:0007669"/>
    <property type="project" value="UniProtKB-SubCell"/>
</dbReference>
<dbReference type="InterPro" id="IPR016095">
    <property type="entry name" value="Ribosomal_uL1_3-a/b-sand"/>
</dbReference>
<feature type="compositionally biased region" description="Basic and acidic residues" evidence="11">
    <location>
        <begin position="435"/>
        <end position="461"/>
    </location>
</feature>
<evidence type="ECO:0000256" key="9">
    <source>
        <dbReference type="ARBA" id="ARBA00061550"/>
    </source>
</evidence>
<dbReference type="Ensembl" id="ENSPSMT00000007147.1">
    <property type="protein sequence ID" value="ENSPSMP00000006023.1"/>
    <property type="gene ID" value="ENSPSMG00000004580.1"/>
</dbReference>
<dbReference type="Gene3D" id="3.30.190.20">
    <property type="match status" value="1"/>
</dbReference>
<evidence type="ECO:0000256" key="1">
    <source>
        <dbReference type="ARBA" id="ARBA00004604"/>
    </source>
</evidence>
<evidence type="ECO:0000256" key="4">
    <source>
        <dbReference type="ARBA" id="ARBA00022843"/>
    </source>
</evidence>
<keyword evidence="4" id="KW-0832">Ubl conjugation</keyword>
<proteinExistence type="inferred from homology"/>
<reference evidence="12" key="1">
    <citation type="submission" date="2025-08" db="UniProtKB">
        <authorList>
            <consortium name="Ensembl"/>
        </authorList>
    </citation>
    <scope>IDENTIFICATION</scope>
</reference>
<evidence type="ECO:0000256" key="6">
    <source>
        <dbReference type="ARBA" id="ARBA00023054"/>
    </source>
</evidence>
<comment type="function">
    <text evidence="8">Regulates cellular senescence through inhibition of PTEN translation. Acts as a pro-apoptotic regulator in response to DNA damage.</text>
</comment>
<dbReference type="GO" id="GO:0005829">
    <property type="term" value="C:cytosol"/>
    <property type="evidence" value="ECO:0007669"/>
    <property type="project" value="Ensembl"/>
</dbReference>
<keyword evidence="3" id="KW-0597">Phosphoprotein</keyword>
<reference evidence="12" key="2">
    <citation type="submission" date="2025-09" db="UniProtKB">
        <authorList>
            <consortium name="Ensembl"/>
        </authorList>
    </citation>
    <scope>IDENTIFICATION</scope>
</reference>
<dbReference type="Proteomes" id="UP000694414">
    <property type="component" value="Unplaced"/>
</dbReference>
<keyword evidence="2" id="KW-1017">Isopeptide bond</keyword>
<evidence type="ECO:0000256" key="3">
    <source>
        <dbReference type="ARBA" id="ARBA00022553"/>
    </source>
</evidence>
<comment type="subcellular location">
    <subcellularLocation>
        <location evidence="1">Nucleus</location>
        <location evidence="1">Nucleolus</location>
    </subcellularLocation>
</comment>